<dbReference type="Gene3D" id="3.90.79.10">
    <property type="entry name" value="Nucleoside Triphosphate Pyrophosphohydrolase"/>
    <property type="match status" value="1"/>
</dbReference>
<protein>
    <submittedName>
        <fullName evidence="4">ADP-ribose pyrophosphatase</fullName>
    </submittedName>
</protein>
<reference evidence="4 5" key="1">
    <citation type="submission" date="2014-03" db="EMBL/GenBank/DDBJ databases">
        <title>Genomics of Bifidobacteria.</title>
        <authorList>
            <person name="Ventura M."/>
            <person name="Milani C."/>
            <person name="Lugli G.A."/>
        </authorList>
    </citation>
    <scope>NUCLEOTIDE SEQUENCE [LARGE SCALE GENOMIC DNA]</scope>
    <source>
        <strain evidence="4 5">DSM 23968</strain>
    </source>
</reference>
<organism evidence="4 5">
    <name type="scientific">Bifidobacterium stellenboschense</name>
    <dbReference type="NCBI Taxonomy" id="762211"/>
    <lineage>
        <taxon>Bacteria</taxon>
        <taxon>Bacillati</taxon>
        <taxon>Actinomycetota</taxon>
        <taxon>Actinomycetes</taxon>
        <taxon>Bifidobacteriales</taxon>
        <taxon>Bifidobacteriaceae</taxon>
        <taxon>Bifidobacterium</taxon>
    </lineage>
</organism>
<gene>
    <name evidence="4" type="ORF">BSTEL_0925</name>
</gene>
<evidence type="ECO:0000259" key="3">
    <source>
        <dbReference type="PROSITE" id="PS51462"/>
    </source>
</evidence>
<name>A0A087E0A2_9BIFI</name>
<accession>A0A087E0A2</accession>
<dbReference type="InterPro" id="IPR015797">
    <property type="entry name" value="NUDIX_hydrolase-like_dom_sf"/>
</dbReference>
<dbReference type="PANTHER" id="PTHR43046:SF16">
    <property type="entry name" value="ADP-RIBOSE PYROPHOSPHATASE YJHB-RELATED"/>
    <property type="match status" value="1"/>
</dbReference>
<dbReference type="eggNOG" id="COG1051">
    <property type="taxonomic scope" value="Bacteria"/>
</dbReference>
<dbReference type="OrthoDB" id="9814308at2"/>
<proteinExistence type="predicted"/>
<evidence type="ECO:0000256" key="2">
    <source>
        <dbReference type="ARBA" id="ARBA00022801"/>
    </source>
</evidence>
<keyword evidence="5" id="KW-1185">Reference proteome</keyword>
<dbReference type="RefSeq" id="WP_034526108.1">
    <property type="nucleotide sequence ID" value="NZ_JGZP01000003.1"/>
</dbReference>
<dbReference type="GO" id="GO:0016787">
    <property type="term" value="F:hydrolase activity"/>
    <property type="evidence" value="ECO:0007669"/>
    <property type="project" value="UniProtKB-KW"/>
</dbReference>
<evidence type="ECO:0000256" key="1">
    <source>
        <dbReference type="ARBA" id="ARBA00001946"/>
    </source>
</evidence>
<dbReference type="Pfam" id="PF00293">
    <property type="entry name" value="NUDIX"/>
    <property type="match status" value="1"/>
</dbReference>
<dbReference type="PROSITE" id="PS00893">
    <property type="entry name" value="NUDIX_BOX"/>
    <property type="match status" value="1"/>
</dbReference>
<comment type="cofactor">
    <cofactor evidence="1">
        <name>Mg(2+)</name>
        <dbReference type="ChEBI" id="CHEBI:18420"/>
    </cofactor>
</comment>
<evidence type="ECO:0000313" key="5">
    <source>
        <dbReference type="Proteomes" id="UP000029004"/>
    </source>
</evidence>
<dbReference type="SUPFAM" id="SSF55811">
    <property type="entry name" value="Nudix"/>
    <property type="match status" value="1"/>
</dbReference>
<keyword evidence="2" id="KW-0378">Hydrolase</keyword>
<dbReference type="CDD" id="cd18879">
    <property type="entry name" value="NUDIX_Hydrolase"/>
    <property type="match status" value="1"/>
</dbReference>
<dbReference type="PROSITE" id="PS51462">
    <property type="entry name" value="NUDIX"/>
    <property type="match status" value="1"/>
</dbReference>
<dbReference type="InterPro" id="IPR020084">
    <property type="entry name" value="NUDIX_hydrolase_CS"/>
</dbReference>
<dbReference type="PANTHER" id="PTHR43046">
    <property type="entry name" value="GDP-MANNOSE MANNOSYL HYDROLASE"/>
    <property type="match status" value="1"/>
</dbReference>
<sequence>MTTPQFILDLRKKIGHDPLWLIGVTGCVLDGEGRVLLGRRSDTGEWAMVYGINEPGEQPADTVVREIKEETGVDAVVTDLVAVTSDTRVITYANGDNAQYMDHSFLCALKPEGNAEPFVGDDESLSVGWFDLDELPEPLANSTVERLKLFRTYLENKAKGDAHALFLFDGERR</sequence>
<evidence type="ECO:0000313" key="4">
    <source>
        <dbReference type="EMBL" id="KFJ01203.1"/>
    </source>
</evidence>
<dbReference type="InterPro" id="IPR000086">
    <property type="entry name" value="NUDIX_hydrolase_dom"/>
</dbReference>
<feature type="domain" description="Nudix hydrolase" evidence="3">
    <location>
        <begin position="19"/>
        <end position="152"/>
    </location>
</feature>
<comment type="caution">
    <text evidence="4">The sequence shown here is derived from an EMBL/GenBank/DDBJ whole genome shotgun (WGS) entry which is preliminary data.</text>
</comment>
<dbReference type="EMBL" id="JGZP01000003">
    <property type="protein sequence ID" value="KFJ01203.1"/>
    <property type="molecule type" value="Genomic_DNA"/>
</dbReference>
<dbReference type="STRING" id="762211.BSTEL_0925"/>
<dbReference type="Proteomes" id="UP000029004">
    <property type="component" value="Unassembled WGS sequence"/>
</dbReference>
<dbReference type="AlphaFoldDB" id="A0A087E0A2"/>